<dbReference type="Proteomes" id="UP000015105">
    <property type="component" value="Chromosome 2D"/>
</dbReference>
<keyword evidence="2" id="KW-1185">Reference proteome</keyword>
<dbReference type="AlphaFoldDB" id="A0A453CKU1"/>
<proteinExistence type="predicted"/>
<name>A0A453CKU1_AEGTS</name>
<sequence length="46" mass="4853">EMLLGVHDENVGVMASGPSGMLEEVATICSSGLASNLHFQSISFTW</sequence>
<protein>
    <submittedName>
        <fullName evidence="1">Uncharacterized protein</fullName>
    </submittedName>
</protein>
<reference evidence="2" key="2">
    <citation type="journal article" date="2017" name="Nat. Plants">
        <title>The Aegilops tauschii genome reveals multiple impacts of transposons.</title>
        <authorList>
            <person name="Zhao G."/>
            <person name="Zou C."/>
            <person name="Li K."/>
            <person name="Wang K."/>
            <person name="Li T."/>
            <person name="Gao L."/>
            <person name="Zhang X."/>
            <person name="Wang H."/>
            <person name="Yang Z."/>
            <person name="Liu X."/>
            <person name="Jiang W."/>
            <person name="Mao L."/>
            <person name="Kong X."/>
            <person name="Jiao Y."/>
            <person name="Jia J."/>
        </authorList>
    </citation>
    <scope>NUCLEOTIDE SEQUENCE [LARGE SCALE GENOMIC DNA]</scope>
    <source>
        <strain evidence="2">cv. AL8/78</strain>
    </source>
</reference>
<dbReference type="EnsemblPlants" id="AET2Gv20883700.1">
    <property type="protein sequence ID" value="AET2Gv20883700.1"/>
    <property type="gene ID" value="AET2Gv20883700"/>
</dbReference>
<reference evidence="1" key="5">
    <citation type="journal article" date="2021" name="G3 (Bethesda)">
        <title>Aegilops tauschii genome assembly Aet v5.0 features greater sequence contiguity and improved annotation.</title>
        <authorList>
            <person name="Wang L."/>
            <person name="Zhu T."/>
            <person name="Rodriguez J.C."/>
            <person name="Deal K.R."/>
            <person name="Dubcovsky J."/>
            <person name="McGuire P.E."/>
            <person name="Lux T."/>
            <person name="Spannagl M."/>
            <person name="Mayer K.F.X."/>
            <person name="Baldrich P."/>
            <person name="Meyers B.C."/>
            <person name="Huo N."/>
            <person name="Gu Y.Q."/>
            <person name="Zhou H."/>
            <person name="Devos K.M."/>
            <person name="Bennetzen J.L."/>
            <person name="Unver T."/>
            <person name="Budak H."/>
            <person name="Gulick P.J."/>
            <person name="Galiba G."/>
            <person name="Kalapos B."/>
            <person name="Nelson D.R."/>
            <person name="Li P."/>
            <person name="You F.M."/>
            <person name="Luo M.C."/>
            <person name="Dvorak J."/>
        </authorList>
    </citation>
    <scope>NUCLEOTIDE SEQUENCE [LARGE SCALE GENOMIC DNA]</scope>
    <source>
        <strain evidence="1">cv. AL8/78</strain>
    </source>
</reference>
<reference evidence="1" key="3">
    <citation type="journal article" date="2017" name="Nature">
        <title>Genome sequence of the progenitor of the wheat D genome Aegilops tauschii.</title>
        <authorList>
            <person name="Luo M.C."/>
            <person name="Gu Y.Q."/>
            <person name="Puiu D."/>
            <person name="Wang H."/>
            <person name="Twardziok S.O."/>
            <person name="Deal K.R."/>
            <person name="Huo N."/>
            <person name="Zhu T."/>
            <person name="Wang L."/>
            <person name="Wang Y."/>
            <person name="McGuire P.E."/>
            <person name="Liu S."/>
            <person name="Long H."/>
            <person name="Ramasamy R.K."/>
            <person name="Rodriguez J.C."/>
            <person name="Van S.L."/>
            <person name="Yuan L."/>
            <person name="Wang Z."/>
            <person name="Xia Z."/>
            <person name="Xiao L."/>
            <person name="Anderson O.D."/>
            <person name="Ouyang S."/>
            <person name="Liang Y."/>
            <person name="Zimin A.V."/>
            <person name="Pertea G."/>
            <person name="Qi P."/>
            <person name="Bennetzen J.L."/>
            <person name="Dai X."/>
            <person name="Dawson M.W."/>
            <person name="Muller H.G."/>
            <person name="Kugler K."/>
            <person name="Rivarola-Duarte L."/>
            <person name="Spannagl M."/>
            <person name="Mayer K.F.X."/>
            <person name="Lu F.H."/>
            <person name="Bevan M.W."/>
            <person name="Leroy P."/>
            <person name="Li P."/>
            <person name="You F.M."/>
            <person name="Sun Q."/>
            <person name="Liu Z."/>
            <person name="Lyons E."/>
            <person name="Wicker T."/>
            <person name="Salzberg S.L."/>
            <person name="Devos K.M."/>
            <person name="Dvorak J."/>
        </authorList>
    </citation>
    <scope>NUCLEOTIDE SEQUENCE [LARGE SCALE GENOMIC DNA]</scope>
    <source>
        <strain evidence="1">cv. AL8/78</strain>
    </source>
</reference>
<organism evidence="1 2">
    <name type="scientific">Aegilops tauschii subsp. strangulata</name>
    <name type="common">Goatgrass</name>
    <dbReference type="NCBI Taxonomy" id="200361"/>
    <lineage>
        <taxon>Eukaryota</taxon>
        <taxon>Viridiplantae</taxon>
        <taxon>Streptophyta</taxon>
        <taxon>Embryophyta</taxon>
        <taxon>Tracheophyta</taxon>
        <taxon>Spermatophyta</taxon>
        <taxon>Magnoliopsida</taxon>
        <taxon>Liliopsida</taxon>
        <taxon>Poales</taxon>
        <taxon>Poaceae</taxon>
        <taxon>BOP clade</taxon>
        <taxon>Pooideae</taxon>
        <taxon>Triticodae</taxon>
        <taxon>Triticeae</taxon>
        <taxon>Triticinae</taxon>
        <taxon>Aegilops</taxon>
    </lineage>
</organism>
<accession>A0A453CKU1</accession>
<dbReference type="Gramene" id="AET2Gv20883700.1">
    <property type="protein sequence ID" value="AET2Gv20883700.1"/>
    <property type="gene ID" value="AET2Gv20883700"/>
</dbReference>
<evidence type="ECO:0000313" key="2">
    <source>
        <dbReference type="Proteomes" id="UP000015105"/>
    </source>
</evidence>
<reference evidence="2" key="1">
    <citation type="journal article" date="2014" name="Science">
        <title>Ancient hybridizations among the ancestral genomes of bread wheat.</title>
        <authorList>
            <consortium name="International Wheat Genome Sequencing Consortium,"/>
            <person name="Marcussen T."/>
            <person name="Sandve S.R."/>
            <person name="Heier L."/>
            <person name="Spannagl M."/>
            <person name="Pfeifer M."/>
            <person name="Jakobsen K.S."/>
            <person name="Wulff B.B."/>
            <person name="Steuernagel B."/>
            <person name="Mayer K.F."/>
            <person name="Olsen O.A."/>
        </authorList>
    </citation>
    <scope>NUCLEOTIDE SEQUENCE [LARGE SCALE GENOMIC DNA]</scope>
    <source>
        <strain evidence="2">cv. AL8/78</strain>
    </source>
</reference>
<reference evidence="1" key="4">
    <citation type="submission" date="2019-03" db="UniProtKB">
        <authorList>
            <consortium name="EnsemblPlants"/>
        </authorList>
    </citation>
    <scope>IDENTIFICATION</scope>
</reference>
<evidence type="ECO:0000313" key="1">
    <source>
        <dbReference type="EnsemblPlants" id="AET2Gv20883700.1"/>
    </source>
</evidence>